<protein>
    <submittedName>
        <fullName evidence="2">Metallophosphoesterase</fullName>
    </submittedName>
</protein>
<organism evidence="2 3">
    <name type="scientific">Halalkalibacter suaedae</name>
    <dbReference type="NCBI Taxonomy" id="2822140"/>
    <lineage>
        <taxon>Bacteria</taxon>
        <taxon>Bacillati</taxon>
        <taxon>Bacillota</taxon>
        <taxon>Bacilli</taxon>
        <taxon>Bacillales</taxon>
        <taxon>Bacillaceae</taxon>
        <taxon>Halalkalibacter</taxon>
    </lineage>
</organism>
<dbReference type="PANTHER" id="PTHR31302">
    <property type="entry name" value="TRANSMEMBRANE PROTEIN WITH METALLOPHOSPHOESTERASE DOMAIN-RELATED"/>
    <property type="match status" value="1"/>
</dbReference>
<dbReference type="AlphaFoldDB" id="A0A940WW99"/>
<dbReference type="RefSeq" id="WP_210597175.1">
    <property type="nucleotide sequence ID" value="NZ_JAGKSQ010000003.1"/>
</dbReference>
<dbReference type="InterPro" id="IPR004843">
    <property type="entry name" value="Calcineurin-like_PHP"/>
</dbReference>
<dbReference type="GO" id="GO:0016787">
    <property type="term" value="F:hydrolase activity"/>
    <property type="evidence" value="ECO:0007669"/>
    <property type="project" value="InterPro"/>
</dbReference>
<dbReference type="PANTHER" id="PTHR31302:SF0">
    <property type="entry name" value="TRANSMEMBRANE PROTEIN WITH METALLOPHOSPHOESTERASE DOMAIN"/>
    <property type="match status" value="1"/>
</dbReference>
<gene>
    <name evidence="2" type="ORF">J7W16_10150</name>
</gene>
<dbReference type="Gene3D" id="3.60.21.10">
    <property type="match status" value="1"/>
</dbReference>
<dbReference type="InterPro" id="IPR051158">
    <property type="entry name" value="Metallophosphoesterase_sf"/>
</dbReference>
<keyword evidence="3" id="KW-1185">Reference proteome</keyword>
<evidence type="ECO:0000313" key="2">
    <source>
        <dbReference type="EMBL" id="MBP3951498.1"/>
    </source>
</evidence>
<dbReference type="EMBL" id="JAGKSQ010000003">
    <property type="protein sequence ID" value="MBP3951498.1"/>
    <property type="molecule type" value="Genomic_DNA"/>
</dbReference>
<evidence type="ECO:0000313" key="3">
    <source>
        <dbReference type="Proteomes" id="UP000678228"/>
    </source>
</evidence>
<comment type="caution">
    <text evidence="2">The sequence shown here is derived from an EMBL/GenBank/DDBJ whole genome shotgun (WGS) entry which is preliminary data.</text>
</comment>
<name>A0A940WW99_9BACI</name>
<dbReference type="Pfam" id="PF00149">
    <property type="entry name" value="Metallophos"/>
    <property type="match status" value="1"/>
</dbReference>
<evidence type="ECO:0000259" key="1">
    <source>
        <dbReference type="Pfam" id="PF00149"/>
    </source>
</evidence>
<reference evidence="2" key="1">
    <citation type="submission" date="2021-03" db="EMBL/GenBank/DDBJ databases">
        <title>Bacillus suaedae sp. nov., isolated from Suaeda aralocaspica.</title>
        <authorList>
            <person name="Lei R.F.R."/>
        </authorList>
    </citation>
    <scope>NUCLEOTIDE SEQUENCE</scope>
    <source>
        <strain evidence="2">YZJH907-2</strain>
    </source>
</reference>
<dbReference type="InterPro" id="IPR029052">
    <property type="entry name" value="Metallo-depent_PP-like"/>
</dbReference>
<sequence>MKKKWRRKRIMLLLVVFVVLILFTVWDNQRVVIVEQEIVLKDLPEEFDGFTIMQVTDLHEKEFGEKQNRLIEAIESIDYDMLAFTGDLLDDSRSLNYPVVYSLIEGLQQKENAFYIPGNADPTNYIRVGDRFEKNEFAQGLEKRGVQLLEGIQFIKRGDSSLFFTHFDESVFPADRVEAINQLDDNETLIALNHYPIVDIRMDHLANDRGIEMGKYDLLIAGHYHGGQLRLPFLGAFFVPEAWYERSGLFPPQDRVKGWWEYRGVQQYVSAGLGTSDAISFLAFRLFNPPEINKIVLRRG</sequence>
<proteinExistence type="predicted"/>
<dbReference type="SUPFAM" id="SSF56300">
    <property type="entry name" value="Metallo-dependent phosphatases"/>
    <property type="match status" value="1"/>
</dbReference>
<dbReference type="Proteomes" id="UP000678228">
    <property type="component" value="Unassembled WGS sequence"/>
</dbReference>
<accession>A0A940WW99</accession>
<feature type="domain" description="Calcineurin-like phosphoesterase" evidence="1">
    <location>
        <begin position="51"/>
        <end position="226"/>
    </location>
</feature>